<proteinExistence type="predicted"/>
<protein>
    <submittedName>
        <fullName evidence="2">Uncharacterized protein</fullName>
    </submittedName>
</protein>
<sequence length="312" mass="33192">MNNGAAPNASGRANGAASNIIGSGEVAFNASGGANVASDSFGSGEAAPNASGKANGARNSIGSGQMSLNNSSGLGSGVGNPSLAIGQSSLGSLLDPQLDAMANHCGKVSTGNFGKTRQNAESVFRSFPVQFSEEKFSGEVFLRRSIPLEKYFPGEVFLQRSISPEKYSSGEVFLQRSIPLEKYFSGEVSSRSTRTSGSPVGFLGEPVSGRTPPRRTHSSWEDSSLDGVDPDDEEDSSQQQVEDQSYKRPNSTQVLPDRLPSRLLRRASCRDALHPTGIHTRVISCSHNQQTSPDRLDPYNRLALQRIELALL</sequence>
<name>A0A2N5UPV9_9BASI</name>
<reference evidence="2 3" key="1">
    <citation type="submission" date="2017-11" db="EMBL/GenBank/DDBJ databases">
        <title>De novo assembly and phasing of dikaryotic genomes from two isolates of Puccinia coronata f. sp. avenae, the causal agent of oat crown rust.</title>
        <authorList>
            <person name="Miller M.E."/>
            <person name="Zhang Y."/>
            <person name="Omidvar V."/>
            <person name="Sperschneider J."/>
            <person name="Schwessinger B."/>
            <person name="Raley C."/>
            <person name="Palmer J.M."/>
            <person name="Garnica D."/>
            <person name="Upadhyaya N."/>
            <person name="Rathjen J."/>
            <person name="Taylor J.M."/>
            <person name="Park R.F."/>
            <person name="Dodds P.N."/>
            <person name="Hirsch C.D."/>
            <person name="Kianian S.F."/>
            <person name="Figueroa M."/>
        </authorList>
    </citation>
    <scope>NUCLEOTIDE SEQUENCE [LARGE SCALE GENOMIC DNA]</scope>
    <source>
        <strain evidence="2">12SD80</strain>
    </source>
</reference>
<dbReference type="EMBL" id="PGCI01000110">
    <property type="protein sequence ID" value="PLW39798.1"/>
    <property type="molecule type" value="Genomic_DNA"/>
</dbReference>
<gene>
    <name evidence="2" type="ORF">PCASD_10706</name>
</gene>
<feature type="region of interest" description="Disordered" evidence="1">
    <location>
        <begin position="186"/>
        <end position="259"/>
    </location>
</feature>
<accession>A0A2N5UPV9</accession>
<dbReference type="Proteomes" id="UP000235392">
    <property type="component" value="Unassembled WGS sequence"/>
</dbReference>
<comment type="caution">
    <text evidence="2">The sequence shown here is derived from an EMBL/GenBank/DDBJ whole genome shotgun (WGS) entry which is preliminary data.</text>
</comment>
<feature type="compositionally biased region" description="Polar residues" evidence="1">
    <location>
        <begin position="187"/>
        <end position="198"/>
    </location>
</feature>
<evidence type="ECO:0000313" key="2">
    <source>
        <dbReference type="EMBL" id="PLW39798.1"/>
    </source>
</evidence>
<organism evidence="2 3">
    <name type="scientific">Puccinia coronata f. sp. avenae</name>
    <dbReference type="NCBI Taxonomy" id="200324"/>
    <lineage>
        <taxon>Eukaryota</taxon>
        <taxon>Fungi</taxon>
        <taxon>Dikarya</taxon>
        <taxon>Basidiomycota</taxon>
        <taxon>Pucciniomycotina</taxon>
        <taxon>Pucciniomycetes</taxon>
        <taxon>Pucciniales</taxon>
        <taxon>Pucciniaceae</taxon>
        <taxon>Puccinia</taxon>
    </lineage>
</organism>
<evidence type="ECO:0000313" key="3">
    <source>
        <dbReference type="Proteomes" id="UP000235392"/>
    </source>
</evidence>
<feature type="region of interest" description="Disordered" evidence="1">
    <location>
        <begin position="38"/>
        <end position="68"/>
    </location>
</feature>
<dbReference type="AlphaFoldDB" id="A0A2N5UPV9"/>
<evidence type="ECO:0000256" key="1">
    <source>
        <dbReference type="SAM" id="MobiDB-lite"/>
    </source>
</evidence>